<protein>
    <submittedName>
        <fullName evidence="1">Uncharacterized protein</fullName>
    </submittedName>
</protein>
<name>A0ABM9ZR99_9BACT</name>
<proteinExistence type="predicted"/>
<reference evidence="1 2" key="1">
    <citation type="submission" date="2009-12" db="EMBL/GenBank/DDBJ databases">
        <authorList>
            <person name="Shrivastava S."/>
            <person name="Madupu R."/>
            <person name="Durkin A.S."/>
            <person name="Torralba M."/>
            <person name="Methe B."/>
            <person name="Sutton G.G."/>
            <person name="Strausberg R.L."/>
            <person name="Nelson K.E."/>
        </authorList>
    </citation>
    <scope>NUCLEOTIDE SEQUENCE [LARGE SCALE GENOMIC DNA]</scope>
    <source>
        <strain evidence="1 2">W5455</strain>
    </source>
</reference>
<dbReference type="Proteomes" id="UP000006462">
    <property type="component" value="Unassembled WGS sequence"/>
</dbReference>
<gene>
    <name evidence="1" type="ORF">HMPREF7215_0212</name>
</gene>
<organism evidence="1 2">
    <name type="scientific">Pyramidobacter piscolens W5455</name>
    <dbReference type="NCBI Taxonomy" id="352165"/>
    <lineage>
        <taxon>Bacteria</taxon>
        <taxon>Thermotogati</taxon>
        <taxon>Synergistota</taxon>
        <taxon>Synergistia</taxon>
        <taxon>Synergistales</taxon>
        <taxon>Dethiosulfovibrionaceae</taxon>
        <taxon>Pyramidobacter</taxon>
    </lineage>
</organism>
<keyword evidence="2" id="KW-1185">Reference proteome</keyword>
<sequence length="121" mass="13445">MNSLCGSFTKRPKSFYLVPAKNATRNSIDLNPKNTKYAKKQKNPGLCPKETETGNSSISFAHIACLFCFYHPAYGGATPSILPQKRFSRLRRRAKNRSACSQGAVRETSRERCSGAITELL</sequence>
<accession>A0ABM9ZR99</accession>
<evidence type="ECO:0000313" key="1">
    <source>
        <dbReference type="EMBL" id="EFB89445.1"/>
    </source>
</evidence>
<evidence type="ECO:0000313" key="2">
    <source>
        <dbReference type="Proteomes" id="UP000006462"/>
    </source>
</evidence>
<comment type="caution">
    <text evidence="1">The sequence shown here is derived from an EMBL/GenBank/DDBJ whole genome shotgun (WGS) entry which is preliminary data.</text>
</comment>
<dbReference type="EMBL" id="ADFP01000135">
    <property type="protein sequence ID" value="EFB89445.1"/>
    <property type="molecule type" value="Genomic_DNA"/>
</dbReference>